<name>A0ABP0LXW0_9DINO</name>
<evidence type="ECO:0000256" key="12">
    <source>
        <dbReference type="SAM" id="Phobius"/>
    </source>
</evidence>
<feature type="region of interest" description="Disordered" evidence="11">
    <location>
        <begin position="101"/>
        <end position="128"/>
    </location>
</feature>
<evidence type="ECO:0000256" key="8">
    <source>
        <dbReference type="ARBA" id="ARBA00022898"/>
    </source>
</evidence>
<evidence type="ECO:0000256" key="10">
    <source>
        <dbReference type="ARBA" id="ARBA00049007"/>
    </source>
</evidence>
<dbReference type="InterPro" id="IPR015424">
    <property type="entry name" value="PyrdxlP-dep_Trfase"/>
</dbReference>
<evidence type="ECO:0000259" key="13">
    <source>
        <dbReference type="Pfam" id="PF00266"/>
    </source>
</evidence>
<evidence type="ECO:0000259" key="14">
    <source>
        <dbReference type="Pfam" id="PF01145"/>
    </source>
</evidence>
<keyword evidence="12" id="KW-0812">Transmembrane</keyword>
<evidence type="ECO:0000256" key="3">
    <source>
        <dbReference type="ARBA" id="ARBA00006904"/>
    </source>
</evidence>
<evidence type="ECO:0000256" key="4">
    <source>
        <dbReference type="ARBA" id="ARBA00013030"/>
    </source>
</evidence>
<dbReference type="InterPro" id="IPR001107">
    <property type="entry name" value="Band_7"/>
</dbReference>
<dbReference type="InterPro" id="IPR022278">
    <property type="entry name" value="Pser_aminoTfrase"/>
</dbReference>
<evidence type="ECO:0000256" key="7">
    <source>
        <dbReference type="ARBA" id="ARBA00022679"/>
    </source>
</evidence>
<comment type="caution">
    <text evidence="15">The sequence shown here is derived from an EMBL/GenBank/DDBJ whole genome shotgun (WGS) entry which is preliminary data.</text>
</comment>
<dbReference type="Pfam" id="PF01145">
    <property type="entry name" value="Band_7"/>
    <property type="match status" value="1"/>
</dbReference>
<dbReference type="NCBIfam" id="TIGR01364">
    <property type="entry name" value="serC_1"/>
    <property type="match status" value="1"/>
</dbReference>
<dbReference type="EC" id="2.6.1.52" evidence="4"/>
<keyword evidence="6" id="KW-0028">Amino-acid biosynthesis</keyword>
<dbReference type="InterPro" id="IPR015422">
    <property type="entry name" value="PyrdxlP-dep_Trfase_small"/>
</dbReference>
<dbReference type="NCBIfam" id="NF003764">
    <property type="entry name" value="PRK05355.1"/>
    <property type="match status" value="1"/>
</dbReference>
<dbReference type="InterPro" id="IPR000192">
    <property type="entry name" value="Aminotrans_V_dom"/>
</dbReference>
<comment type="similarity">
    <text evidence="3">Belongs to the class-V pyridoxal-phosphate-dependent aminotransferase family. SerC subfamily.</text>
</comment>
<dbReference type="SUPFAM" id="SSF53383">
    <property type="entry name" value="PLP-dependent transferases"/>
    <property type="match status" value="1"/>
</dbReference>
<comment type="cofactor">
    <cofactor evidence="1">
        <name>pyridoxal 5'-phosphate</name>
        <dbReference type="ChEBI" id="CHEBI:597326"/>
    </cofactor>
</comment>
<proteinExistence type="inferred from homology"/>
<organism evidence="15 16">
    <name type="scientific">Durusdinium trenchii</name>
    <dbReference type="NCBI Taxonomy" id="1381693"/>
    <lineage>
        <taxon>Eukaryota</taxon>
        <taxon>Sar</taxon>
        <taxon>Alveolata</taxon>
        <taxon>Dinophyceae</taxon>
        <taxon>Suessiales</taxon>
        <taxon>Symbiodiniaceae</taxon>
        <taxon>Durusdinium</taxon>
    </lineage>
</organism>
<feature type="domain" description="Aminotransferase class V" evidence="13">
    <location>
        <begin position="197"/>
        <end position="536"/>
    </location>
</feature>
<dbReference type="InterPro" id="IPR015421">
    <property type="entry name" value="PyrdxlP-dep_Trfase_major"/>
</dbReference>
<keyword evidence="16" id="KW-1185">Reference proteome</keyword>
<evidence type="ECO:0000313" key="16">
    <source>
        <dbReference type="Proteomes" id="UP001642484"/>
    </source>
</evidence>
<dbReference type="HAMAP" id="MF_00160">
    <property type="entry name" value="SerC_aminotrans_5"/>
    <property type="match status" value="1"/>
</dbReference>
<keyword evidence="5" id="KW-0032">Aminotransferase</keyword>
<feature type="transmembrane region" description="Helical" evidence="12">
    <location>
        <begin position="544"/>
        <end position="564"/>
    </location>
</feature>
<evidence type="ECO:0000313" key="15">
    <source>
        <dbReference type="EMBL" id="CAK9043581.1"/>
    </source>
</evidence>
<evidence type="ECO:0000256" key="5">
    <source>
        <dbReference type="ARBA" id="ARBA00022576"/>
    </source>
</evidence>
<reference evidence="15 16" key="1">
    <citation type="submission" date="2024-02" db="EMBL/GenBank/DDBJ databases">
        <authorList>
            <person name="Chen Y."/>
            <person name="Shah S."/>
            <person name="Dougan E. K."/>
            <person name="Thang M."/>
            <person name="Chan C."/>
        </authorList>
    </citation>
    <scope>NUCLEOTIDE SEQUENCE [LARGE SCALE GENOMIC DNA]</scope>
</reference>
<dbReference type="Pfam" id="PF00266">
    <property type="entry name" value="Aminotran_5"/>
    <property type="match status" value="1"/>
</dbReference>
<evidence type="ECO:0000256" key="6">
    <source>
        <dbReference type="ARBA" id="ARBA00022605"/>
    </source>
</evidence>
<keyword evidence="8" id="KW-0663">Pyridoxal phosphate</keyword>
<evidence type="ECO:0000256" key="11">
    <source>
        <dbReference type="SAM" id="MobiDB-lite"/>
    </source>
</evidence>
<keyword evidence="12" id="KW-0472">Membrane</keyword>
<keyword evidence="7" id="KW-0808">Transferase</keyword>
<evidence type="ECO:0000256" key="2">
    <source>
        <dbReference type="ARBA" id="ARBA00005099"/>
    </source>
</evidence>
<dbReference type="Gene3D" id="3.40.640.10">
    <property type="entry name" value="Type I PLP-dependent aspartate aminotransferase-like (Major domain)"/>
    <property type="match status" value="1"/>
</dbReference>
<protein>
    <recommendedName>
        <fullName evidence="4">phosphoserine transaminase</fullName>
        <ecNumber evidence="4">2.6.1.52</ecNumber>
    </recommendedName>
</protein>
<sequence>MNGHSGDQVDALRSLDPHDAKTVAKQLCYRIPESKDSLYFILRGLGLPVTGELGSTPRVEVDAKEYPTLWRALDCLRVPHDGKLMVIKAESPSLDALCGKPAEKRGVQRPTSAVKGGPPAPPAPEPREEIEPIRSVPSSRPQSASCAENAALLQRVSFNLITKATCSSRACRTVEADPNSFLHEHAWQQAPVPQGRVYNFSAGPSAMPLEVLEEVQREMVNYKGCGMSVMEMSHRSKEFMAIAAEAEKNLRDIFGVPSDYKVLMMQGGATLQFSSIPLNMLGSKTKADYLVTGQWGEKAHKECNKYGTGQLACNTKGTKFTTIPQKSEWKLDPEAAYVHYCANETVNGVEFSYTPDVDTVPLVADMSSNFCSKPIEVSKHAFIYAGIQKNLGPAGMSVGFLRPDFADGSKELKICPTYCSFKTTGDNGSMYNTPACFTMYVMGEYLKYTKKLGGLAYWAEQSDKKSGLLYGAIDGSNGFYNCPVEKTARSRMNVPFTINGGDEALEKKFLDEAKKHKLYTLAGHRSVGGCRASLYNGLPLEGAVLVPVLIVAGISLVLLVLFSFDTLEYQVNSVLFSDEDAGKKQGPALQSRTRDGLNVRLEVSFQYRLKFDRVYDLYATLGSDYEPTFLRMAIEQLATAATDHSAHFFFTNRTAISAPAADKTPGSKQERAFSEVPFFQLRTVHLPHDFEEAIRETQVKQQDIQIATLEQKTKTVTFKTRVLQAEQDVKVLVNQAHHLRHTTCKQLDV</sequence>
<dbReference type="Gene3D" id="3.90.1150.10">
    <property type="entry name" value="Aspartate Aminotransferase, domain 1"/>
    <property type="match status" value="1"/>
</dbReference>
<evidence type="ECO:0000256" key="9">
    <source>
        <dbReference type="ARBA" id="ARBA00023299"/>
    </source>
</evidence>
<accession>A0ABP0LXW0</accession>
<comment type="pathway">
    <text evidence="2">Amino-acid biosynthesis; L-serine biosynthesis; L-serine from 3-phospho-D-glycerate: step 2/3.</text>
</comment>
<feature type="domain" description="Band 7" evidence="14">
    <location>
        <begin position="570"/>
        <end position="711"/>
    </location>
</feature>
<dbReference type="EMBL" id="CAXAMN010014503">
    <property type="protein sequence ID" value="CAK9043581.1"/>
    <property type="molecule type" value="Genomic_DNA"/>
</dbReference>
<comment type="catalytic activity">
    <reaction evidence="10">
        <text>O-phospho-L-serine + 2-oxoglutarate = 3-phosphooxypyruvate + L-glutamate</text>
        <dbReference type="Rhea" id="RHEA:14329"/>
        <dbReference type="ChEBI" id="CHEBI:16810"/>
        <dbReference type="ChEBI" id="CHEBI:18110"/>
        <dbReference type="ChEBI" id="CHEBI:29985"/>
        <dbReference type="ChEBI" id="CHEBI:57524"/>
        <dbReference type="EC" id="2.6.1.52"/>
    </reaction>
</comment>
<dbReference type="PANTHER" id="PTHR43247:SF1">
    <property type="entry name" value="PHOSPHOSERINE AMINOTRANSFERASE"/>
    <property type="match status" value="1"/>
</dbReference>
<dbReference type="Proteomes" id="UP001642484">
    <property type="component" value="Unassembled WGS sequence"/>
</dbReference>
<dbReference type="PANTHER" id="PTHR43247">
    <property type="entry name" value="PHOSPHOSERINE AMINOTRANSFERASE"/>
    <property type="match status" value="1"/>
</dbReference>
<evidence type="ECO:0000256" key="1">
    <source>
        <dbReference type="ARBA" id="ARBA00001933"/>
    </source>
</evidence>
<keyword evidence="12" id="KW-1133">Transmembrane helix</keyword>
<gene>
    <name evidence="15" type="ORF">CCMP2556_LOCUS23054</name>
</gene>
<keyword evidence="9" id="KW-0718">Serine biosynthesis</keyword>